<feature type="repeat" description="ANK" evidence="3">
    <location>
        <begin position="849"/>
        <end position="874"/>
    </location>
</feature>
<dbReference type="GeneID" id="87924266"/>
<dbReference type="Gene3D" id="3.40.50.300">
    <property type="entry name" value="P-loop containing nucleotide triphosphate hydrolases"/>
    <property type="match status" value="1"/>
</dbReference>
<evidence type="ECO:0000313" key="7">
    <source>
        <dbReference type="Proteomes" id="UP001273209"/>
    </source>
</evidence>
<name>A0AAE1LVL4_9HYPO</name>
<dbReference type="InterPro" id="IPR056884">
    <property type="entry name" value="NPHP3-like_N"/>
</dbReference>
<dbReference type="SMART" id="SM00248">
    <property type="entry name" value="ANK"/>
    <property type="match status" value="7"/>
</dbReference>
<dbReference type="InterPro" id="IPR027417">
    <property type="entry name" value="P-loop_NTPase"/>
</dbReference>
<gene>
    <name evidence="6" type="ORF">Triagg1_9407</name>
</gene>
<sequence length="1067" mass="118278">MDLSLIDSAACSLLGLMLQISGSLYREWNYTSQLLAEHLIYELSQLRNVLESLEMGALSETNAVIVSKNLLICLNDVKDCIVSLESELLGRNSSNVSNASRLPFTPAEGLKQIQHLQACLSSIERSTSLESEEPAPKYTVDLGGALWRDGADYITAHRSARWLRLEGTGLWLINQANFRRWLNVYRLEDPNTLFCLGGPSSGKTILTSLAIDEVQKRQQANRSLNIGLAYFYFSYRKSSPMRNVVLALLRQLYLQSLSRVDEVAALENLASRSEHIPFTSLVSVLLTVSKRFSQVYFIFDALDECGPAYMPDLLHLLTSIKASPARLLAFSRPRQIFDALAVGSKVDVLPSKEDIKHYAKTKLQPVPLFAADGDLLDEVVSALVAASEWHHMFSPIALHVDAFRQKYTKRQVRMQEAELHRSPYSAYQDSLYRIQNQRPHMADLAKRTLTWLFYSQRPLETVELLEIHHSSVLGAAEIDVPLIVEACMTLAQAGGTVTFTRTSVKAFLEQQSCTVMDDEKMIAGHCLQYLIASKIDKATTHGSLNDQLGSNPFLDYAVTYWGCHLRNAVRSDAEEYEQLRRLCSMLLNDKTRVASLCHAIFTPQLEKKATTDKLVKSSWLHLVSYFGLDWAINPPLVDETMADEQDEWGRTPLHLAALKGFNDCVAILLTQKSQSQQDLDRRTVWHYAAMSGNSETMRCLVDFNARVLESTHLDTSAILGADKLDKSPLEYAAIYGDENTFMLLLPFYPSESANDFRSRAFLAALAGGKLDILKCLLSQGEVAHYNYFLEATKVGSNASINLLVDYGSSIDNPDAAGESAFAIAAREGWNNILKFIIWNNADLESQDADGQTALALAVKTGNDEGVRYLLKAGAWPEGSINGDTLVVYAASQGHVEIVRLLLAARHRPYEAALTAVKEGGTGLLERFSQWAVLPTNLSADKRQSLVEAAKEADSSSTLGTLESHGLKVPLQPIYSVQSEVAVDPEASFQKVETWGEDAIPLSEALSKMDLVSTKSLRRSGLKHAQNETGAREGLTEQSLKLSELETKGIRPSPISSRQPPQDESTLV</sequence>
<evidence type="ECO:0000256" key="2">
    <source>
        <dbReference type="ARBA" id="ARBA00023043"/>
    </source>
</evidence>
<dbReference type="SUPFAM" id="SSF48403">
    <property type="entry name" value="Ankyrin repeat"/>
    <property type="match status" value="1"/>
</dbReference>
<keyword evidence="7" id="KW-1185">Reference proteome</keyword>
<dbReference type="EMBL" id="JAWRVG010000052">
    <property type="protein sequence ID" value="KAK4063530.1"/>
    <property type="molecule type" value="Genomic_DNA"/>
</dbReference>
<dbReference type="Pfam" id="PF12796">
    <property type="entry name" value="Ank_2"/>
    <property type="match status" value="2"/>
</dbReference>
<feature type="domain" description="Nephrocystin 3-like N-terminal" evidence="5">
    <location>
        <begin position="167"/>
        <end position="332"/>
    </location>
</feature>
<dbReference type="PROSITE" id="PS50088">
    <property type="entry name" value="ANK_REPEAT"/>
    <property type="match status" value="2"/>
</dbReference>
<keyword evidence="1" id="KW-0677">Repeat</keyword>
<feature type="repeat" description="ANK" evidence="3">
    <location>
        <begin position="648"/>
        <end position="669"/>
    </location>
</feature>
<dbReference type="InterPro" id="IPR036770">
    <property type="entry name" value="Ankyrin_rpt-contain_sf"/>
</dbReference>
<reference evidence="6" key="1">
    <citation type="submission" date="2023-11" db="EMBL/GenBank/DDBJ databases">
        <title>The genome sequences of three competitors of mushroom-forming fungi.</title>
        <authorList>
            <person name="Beijen E."/>
            <person name="Ohm R.A."/>
        </authorList>
    </citation>
    <scope>NUCLEOTIDE SEQUENCE</scope>
    <source>
        <strain evidence="6">CBS 100526</strain>
    </source>
</reference>
<evidence type="ECO:0000256" key="3">
    <source>
        <dbReference type="PROSITE-ProRule" id="PRU00023"/>
    </source>
</evidence>
<dbReference type="Gene3D" id="1.25.40.20">
    <property type="entry name" value="Ankyrin repeat-containing domain"/>
    <property type="match status" value="2"/>
</dbReference>
<dbReference type="RefSeq" id="XP_062751701.1">
    <property type="nucleotide sequence ID" value="XM_062904362.1"/>
</dbReference>
<evidence type="ECO:0000313" key="6">
    <source>
        <dbReference type="EMBL" id="KAK4063530.1"/>
    </source>
</evidence>
<organism evidence="6 7">
    <name type="scientific">Trichoderma aggressivum f. europaeum</name>
    <dbReference type="NCBI Taxonomy" id="173218"/>
    <lineage>
        <taxon>Eukaryota</taxon>
        <taxon>Fungi</taxon>
        <taxon>Dikarya</taxon>
        <taxon>Ascomycota</taxon>
        <taxon>Pezizomycotina</taxon>
        <taxon>Sordariomycetes</taxon>
        <taxon>Hypocreomycetidae</taxon>
        <taxon>Hypocreales</taxon>
        <taxon>Hypocreaceae</taxon>
        <taxon>Trichoderma</taxon>
    </lineage>
</organism>
<dbReference type="Proteomes" id="UP001273209">
    <property type="component" value="Unassembled WGS sequence"/>
</dbReference>
<accession>A0AAE1LVL4</accession>
<proteinExistence type="predicted"/>
<evidence type="ECO:0000256" key="1">
    <source>
        <dbReference type="ARBA" id="ARBA00022737"/>
    </source>
</evidence>
<dbReference type="AlphaFoldDB" id="A0AAE1LVL4"/>
<feature type="region of interest" description="Disordered" evidence="4">
    <location>
        <begin position="1020"/>
        <end position="1067"/>
    </location>
</feature>
<evidence type="ECO:0000259" key="5">
    <source>
        <dbReference type="Pfam" id="PF24883"/>
    </source>
</evidence>
<comment type="caution">
    <text evidence="6">The sequence shown here is derived from an EMBL/GenBank/DDBJ whole genome shotgun (WGS) entry which is preliminary data.</text>
</comment>
<keyword evidence="2 3" id="KW-0040">ANK repeat</keyword>
<evidence type="ECO:0000256" key="4">
    <source>
        <dbReference type="SAM" id="MobiDB-lite"/>
    </source>
</evidence>
<dbReference type="InterPro" id="IPR002110">
    <property type="entry name" value="Ankyrin_rpt"/>
</dbReference>
<protein>
    <recommendedName>
        <fullName evidence="5">Nephrocystin 3-like N-terminal domain-containing protein</fullName>
    </recommendedName>
</protein>
<dbReference type="PANTHER" id="PTHR24198:SF165">
    <property type="entry name" value="ANKYRIN REPEAT-CONTAINING PROTEIN-RELATED"/>
    <property type="match status" value="1"/>
</dbReference>
<feature type="compositionally biased region" description="Low complexity" evidence="4">
    <location>
        <begin position="1049"/>
        <end position="1061"/>
    </location>
</feature>
<dbReference type="PROSITE" id="PS50297">
    <property type="entry name" value="ANK_REP_REGION"/>
    <property type="match status" value="2"/>
</dbReference>
<dbReference type="PANTHER" id="PTHR24198">
    <property type="entry name" value="ANKYRIN REPEAT AND PROTEIN KINASE DOMAIN-CONTAINING PROTEIN"/>
    <property type="match status" value="1"/>
</dbReference>
<dbReference type="Pfam" id="PF24883">
    <property type="entry name" value="NPHP3_N"/>
    <property type="match status" value="1"/>
</dbReference>